<evidence type="ECO:0000256" key="3">
    <source>
        <dbReference type="ARBA" id="ARBA00023082"/>
    </source>
</evidence>
<dbReference type="InterPro" id="IPR036388">
    <property type="entry name" value="WH-like_DNA-bd_sf"/>
</dbReference>
<dbReference type="SUPFAM" id="SSF88659">
    <property type="entry name" value="Sigma3 and sigma4 domains of RNA polymerase sigma factors"/>
    <property type="match status" value="1"/>
</dbReference>
<evidence type="ECO:0000313" key="9">
    <source>
        <dbReference type="EMBL" id="QWC16100.1"/>
    </source>
</evidence>
<evidence type="ECO:0000256" key="6">
    <source>
        <dbReference type="SAM" id="MobiDB-lite"/>
    </source>
</evidence>
<dbReference type="InterPro" id="IPR013325">
    <property type="entry name" value="RNA_pol_sigma_r2"/>
</dbReference>
<accession>A0ABX8GJL7</accession>
<keyword evidence="5" id="KW-0804">Transcription</keyword>
<evidence type="ECO:0000256" key="5">
    <source>
        <dbReference type="ARBA" id="ARBA00023163"/>
    </source>
</evidence>
<protein>
    <submittedName>
        <fullName evidence="9">Sigma-70 family RNA polymerase sigma factor</fullName>
    </submittedName>
</protein>
<evidence type="ECO:0000256" key="4">
    <source>
        <dbReference type="ARBA" id="ARBA00023125"/>
    </source>
</evidence>
<dbReference type="Pfam" id="PF08281">
    <property type="entry name" value="Sigma70_r4_2"/>
    <property type="match status" value="1"/>
</dbReference>
<dbReference type="InterPro" id="IPR007627">
    <property type="entry name" value="RNA_pol_sigma70_r2"/>
</dbReference>
<feature type="compositionally biased region" description="Low complexity" evidence="6">
    <location>
        <begin position="169"/>
        <end position="184"/>
    </location>
</feature>
<evidence type="ECO:0000259" key="8">
    <source>
        <dbReference type="Pfam" id="PF08281"/>
    </source>
</evidence>
<dbReference type="InterPro" id="IPR039425">
    <property type="entry name" value="RNA_pol_sigma-70-like"/>
</dbReference>
<evidence type="ECO:0000259" key="7">
    <source>
        <dbReference type="Pfam" id="PF04542"/>
    </source>
</evidence>
<feature type="domain" description="RNA polymerase sigma factor 70 region 4 type 2" evidence="8">
    <location>
        <begin position="105"/>
        <end position="154"/>
    </location>
</feature>
<dbReference type="InterPro" id="IPR013324">
    <property type="entry name" value="RNA_pol_sigma_r3/r4-like"/>
</dbReference>
<dbReference type="InterPro" id="IPR014284">
    <property type="entry name" value="RNA_pol_sigma-70_dom"/>
</dbReference>
<dbReference type="PANTHER" id="PTHR43133:SF50">
    <property type="entry name" value="ECF RNA POLYMERASE SIGMA FACTOR SIGM"/>
    <property type="match status" value="1"/>
</dbReference>
<name>A0ABX8GJL7_9CELL</name>
<dbReference type="NCBIfam" id="TIGR02937">
    <property type="entry name" value="sigma70-ECF"/>
    <property type="match status" value="1"/>
</dbReference>
<keyword evidence="2" id="KW-0805">Transcription regulation</keyword>
<keyword evidence="4" id="KW-0238">DNA-binding</keyword>
<sequence>MRGSWERLLEEVARDRYARLLGRAALLVPTRADAEDLVQDALVATFAGRARFTSVGEAEQYVRRAIVTRSIDRARTAAAERRALERRVAWPAPDDELVPTGLDRDVVEALQCLSVRQRACVVLRHVEDLSVEQTAAALGLSAGAVKRYTSDGAARLHERLGAPADDADPVPVELTTTTPEVRRD</sequence>
<dbReference type="InterPro" id="IPR013249">
    <property type="entry name" value="RNA_pol_sigma70_r4_t2"/>
</dbReference>
<organism evidence="9 10">
    <name type="scientific">Cellulomonas dongxiuzhuiae</name>
    <dbReference type="NCBI Taxonomy" id="2819979"/>
    <lineage>
        <taxon>Bacteria</taxon>
        <taxon>Bacillati</taxon>
        <taxon>Actinomycetota</taxon>
        <taxon>Actinomycetes</taxon>
        <taxon>Micrococcales</taxon>
        <taxon>Cellulomonadaceae</taxon>
        <taxon>Cellulomonas</taxon>
    </lineage>
</organism>
<evidence type="ECO:0000256" key="2">
    <source>
        <dbReference type="ARBA" id="ARBA00023015"/>
    </source>
</evidence>
<dbReference type="RefSeq" id="WP_208196670.1">
    <property type="nucleotide sequence ID" value="NZ_CP076023.1"/>
</dbReference>
<dbReference type="Gene3D" id="1.10.1740.10">
    <property type="match status" value="1"/>
</dbReference>
<keyword evidence="10" id="KW-1185">Reference proteome</keyword>
<dbReference type="SUPFAM" id="SSF88946">
    <property type="entry name" value="Sigma2 domain of RNA polymerase sigma factors"/>
    <property type="match status" value="1"/>
</dbReference>
<evidence type="ECO:0000313" key="10">
    <source>
        <dbReference type="Proteomes" id="UP000679335"/>
    </source>
</evidence>
<feature type="region of interest" description="Disordered" evidence="6">
    <location>
        <begin position="160"/>
        <end position="184"/>
    </location>
</feature>
<dbReference type="EMBL" id="CP076023">
    <property type="protein sequence ID" value="QWC16100.1"/>
    <property type="molecule type" value="Genomic_DNA"/>
</dbReference>
<dbReference type="Gene3D" id="1.10.10.10">
    <property type="entry name" value="Winged helix-like DNA-binding domain superfamily/Winged helix DNA-binding domain"/>
    <property type="match status" value="1"/>
</dbReference>
<keyword evidence="3" id="KW-0731">Sigma factor</keyword>
<dbReference type="Proteomes" id="UP000679335">
    <property type="component" value="Chromosome"/>
</dbReference>
<dbReference type="Pfam" id="PF04542">
    <property type="entry name" value="Sigma70_r2"/>
    <property type="match status" value="1"/>
</dbReference>
<evidence type="ECO:0000256" key="1">
    <source>
        <dbReference type="ARBA" id="ARBA00010641"/>
    </source>
</evidence>
<proteinExistence type="inferred from homology"/>
<gene>
    <name evidence="9" type="ORF">KKR89_17990</name>
</gene>
<dbReference type="PANTHER" id="PTHR43133">
    <property type="entry name" value="RNA POLYMERASE ECF-TYPE SIGMA FACTO"/>
    <property type="match status" value="1"/>
</dbReference>
<feature type="domain" description="RNA polymerase sigma-70 region 2" evidence="7">
    <location>
        <begin position="16"/>
        <end position="78"/>
    </location>
</feature>
<reference evidence="9 10" key="1">
    <citation type="submission" date="2021-05" db="EMBL/GenBank/DDBJ databases">
        <title>Novel species in genus Cellulomonas.</title>
        <authorList>
            <person name="Zhang G."/>
        </authorList>
    </citation>
    <scope>NUCLEOTIDE SEQUENCE [LARGE SCALE GENOMIC DNA]</scope>
    <source>
        <strain evidence="10">zg-ZUI157</strain>
    </source>
</reference>
<comment type="similarity">
    <text evidence="1">Belongs to the sigma-70 factor family. ECF subfamily.</text>
</comment>